<organism evidence="11 12">
    <name type="scientific">Methylocapsa palsarum</name>
    <dbReference type="NCBI Taxonomy" id="1612308"/>
    <lineage>
        <taxon>Bacteria</taxon>
        <taxon>Pseudomonadati</taxon>
        <taxon>Pseudomonadota</taxon>
        <taxon>Alphaproteobacteria</taxon>
        <taxon>Hyphomicrobiales</taxon>
        <taxon>Beijerinckiaceae</taxon>
        <taxon>Methylocapsa</taxon>
    </lineage>
</organism>
<comment type="subcellular location">
    <subcellularLocation>
        <location evidence="9">Cytoplasm</location>
    </subcellularLocation>
</comment>
<dbReference type="PANTHER" id="PTHR21060">
    <property type="entry name" value="ACETATE KINASE"/>
    <property type="match status" value="1"/>
</dbReference>
<protein>
    <recommendedName>
        <fullName evidence="9">Acetate kinase</fullName>
        <ecNumber evidence="9">2.7.2.1</ecNumber>
    </recommendedName>
    <alternativeName>
        <fullName evidence="9">Acetokinase</fullName>
    </alternativeName>
</protein>
<evidence type="ECO:0000256" key="5">
    <source>
        <dbReference type="ARBA" id="ARBA00022741"/>
    </source>
</evidence>
<comment type="subunit">
    <text evidence="9">Homodimer.</text>
</comment>
<proteinExistence type="inferred from homology"/>
<evidence type="ECO:0000256" key="8">
    <source>
        <dbReference type="ARBA" id="ARBA00022842"/>
    </source>
</evidence>
<dbReference type="PROSITE" id="PS01075">
    <property type="entry name" value="ACETATE_KINASE_1"/>
    <property type="match status" value="1"/>
</dbReference>
<dbReference type="STRING" id="1612308.SAMN05444581_11345"/>
<dbReference type="PANTHER" id="PTHR21060:SF21">
    <property type="entry name" value="ACETATE KINASE"/>
    <property type="match status" value="1"/>
</dbReference>
<dbReference type="InterPro" id="IPR004372">
    <property type="entry name" value="Ac/propionate_kinase"/>
</dbReference>
<accession>A0A1I4B5H9</accession>
<comment type="cofactor">
    <cofactor evidence="9">
        <name>Mg(2+)</name>
        <dbReference type="ChEBI" id="CHEBI:18420"/>
    </cofactor>
    <cofactor evidence="9">
        <name>Mn(2+)</name>
        <dbReference type="ChEBI" id="CHEBI:29035"/>
    </cofactor>
    <text evidence="9">Mg(2+). Can also accept Mn(2+).</text>
</comment>
<evidence type="ECO:0000313" key="12">
    <source>
        <dbReference type="Proteomes" id="UP000198755"/>
    </source>
</evidence>
<feature type="binding site" evidence="9">
    <location>
        <position position="16"/>
    </location>
    <ligand>
        <name>ATP</name>
        <dbReference type="ChEBI" id="CHEBI:30616"/>
    </ligand>
</feature>
<dbReference type="PROSITE" id="PS01076">
    <property type="entry name" value="ACETATE_KINASE_2"/>
    <property type="match status" value="1"/>
</dbReference>
<dbReference type="EMBL" id="FOSN01000013">
    <property type="protein sequence ID" value="SFK64118.1"/>
    <property type="molecule type" value="Genomic_DNA"/>
</dbReference>
<dbReference type="Pfam" id="PF00871">
    <property type="entry name" value="Acetate_kinase"/>
    <property type="match status" value="1"/>
</dbReference>
<reference evidence="11 12" key="1">
    <citation type="submission" date="2016-10" db="EMBL/GenBank/DDBJ databases">
        <authorList>
            <person name="de Groot N.N."/>
        </authorList>
    </citation>
    <scope>NUCLEOTIDE SEQUENCE [LARGE SCALE GENOMIC DNA]</scope>
    <source>
        <strain evidence="11 12">NE2</strain>
    </source>
</reference>
<keyword evidence="12" id="KW-1185">Reference proteome</keyword>
<comment type="similarity">
    <text evidence="1 9 10">Belongs to the acetokinase family.</text>
</comment>
<comment type="pathway">
    <text evidence="9">Metabolic intermediate biosynthesis; acetyl-CoA biosynthesis; acetyl-CoA from acetate: step 1/2.</text>
</comment>
<evidence type="ECO:0000313" key="11">
    <source>
        <dbReference type="EMBL" id="SFK64118.1"/>
    </source>
</evidence>
<evidence type="ECO:0000256" key="10">
    <source>
        <dbReference type="RuleBase" id="RU003835"/>
    </source>
</evidence>
<dbReference type="HAMAP" id="MF_00020">
    <property type="entry name" value="Acetate_kinase"/>
    <property type="match status" value="1"/>
</dbReference>
<dbReference type="Gene3D" id="3.30.420.40">
    <property type="match status" value="2"/>
</dbReference>
<feature type="binding site" evidence="9">
    <location>
        <position position="92"/>
    </location>
    <ligand>
        <name>substrate</name>
    </ligand>
</feature>
<evidence type="ECO:0000256" key="9">
    <source>
        <dbReference type="HAMAP-Rule" id="MF_00020"/>
    </source>
</evidence>
<keyword evidence="3 9" id="KW-0808">Transferase</keyword>
<dbReference type="GO" id="GO:0005829">
    <property type="term" value="C:cytosol"/>
    <property type="evidence" value="ECO:0007669"/>
    <property type="project" value="TreeGrafter"/>
</dbReference>
<feature type="binding site" evidence="9">
    <location>
        <position position="9"/>
    </location>
    <ligand>
        <name>Mg(2+)</name>
        <dbReference type="ChEBI" id="CHEBI:18420"/>
    </ligand>
</feature>
<dbReference type="Proteomes" id="UP000198755">
    <property type="component" value="Unassembled WGS sequence"/>
</dbReference>
<dbReference type="PIRSF" id="PIRSF000722">
    <property type="entry name" value="Acetate_prop_kin"/>
    <property type="match status" value="1"/>
</dbReference>
<keyword evidence="8 9" id="KW-0460">Magnesium</keyword>
<evidence type="ECO:0000256" key="7">
    <source>
        <dbReference type="ARBA" id="ARBA00022840"/>
    </source>
</evidence>
<dbReference type="RefSeq" id="WP_091684716.1">
    <property type="nucleotide sequence ID" value="NZ_FOSN01000013.1"/>
</dbReference>
<keyword evidence="6 9" id="KW-0418">Kinase</keyword>
<dbReference type="InterPro" id="IPR000890">
    <property type="entry name" value="Aliphatic_acid_kin_short-chain"/>
</dbReference>
<feature type="binding site" evidence="9">
    <location>
        <begin position="207"/>
        <end position="211"/>
    </location>
    <ligand>
        <name>ATP</name>
        <dbReference type="ChEBI" id="CHEBI:30616"/>
    </ligand>
</feature>
<dbReference type="InterPro" id="IPR043129">
    <property type="entry name" value="ATPase_NBD"/>
</dbReference>
<dbReference type="UniPathway" id="UPA00340">
    <property type="reaction ID" value="UER00458"/>
</dbReference>
<comment type="function">
    <text evidence="9">Catalyzes the formation of acetyl phosphate from acetate and ATP. Can also catalyze the reverse reaction.</text>
</comment>
<dbReference type="SUPFAM" id="SSF53067">
    <property type="entry name" value="Actin-like ATPase domain"/>
    <property type="match status" value="2"/>
</dbReference>
<feature type="site" description="Transition state stabilizer" evidence="9">
    <location>
        <position position="240"/>
    </location>
</feature>
<name>A0A1I4B5H9_9HYPH</name>
<dbReference type="GO" id="GO:0008776">
    <property type="term" value="F:acetate kinase activity"/>
    <property type="evidence" value="ECO:0007669"/>
    <property type="project" value="UniProtKB-UniRule"/>
</dbReference>
<sequence>MKGSILTLNAGSSSVKFAIFDGATLKDMVRGEIEDLDEAAPHMIARDAAGAVLAERRWTANSEHPFADALDALLAFADAHLGSDGLAAAGHRVVDGGADHIAPETVTPASLSALEALTPLDPLHMPLNLAPIRALAAARPRLVQVACFDTAFHHTMPPVATRFALPRELAALGVRRYGFHGLSYEYIASCLKQQSPQLAHGRVIVAHLGSGASLCALQGGVSVETTTGFSALDGLVMSTRCGSLDPGVILYLGRQGHGFADIEDMLYRRSGLLGASGISGDVRVLLASEDPHAKEAIDLFIYRIACQAAALVNALEGLDGLVFTAGIGEHSAPVRAAVCARLGWLGLRLDSAANEANAACISAPDSKVEIRVIATDEEAMIARHTQATIYRLAASQEP</sequence>
<feature type="active site" description="Proton donor/acceptor" evidence="9">
    <location>
        <position position="149"/>
    </location>
</feature>
<evidence type="ECO:0000256" key="3">
    <source>
        <dbReference type="ARBA" id="ARBA00022679"/>
    </source>
</evidence>
<dbReference type="GO" id="GO:0006083">
    <property type="term" value="P:acetate metabolic process"/>
    <property type="evidence" value="ECO:0007669"/>
    <property type="project" value="TreeGrafter"/>
</dbReference>
<dbReference type="PRINTS" id="PR00471">
    <property type="entry name" value="ACETATEKNASE"/>
</dbReference>
<dbReference type="AlphaFoldDB" id="A0A1I4B5H9"/>
<dbReference type="EC" id="2.7.2.1" evidence="9"/>
<keyword evidence="5 9" id="KW-0547">Nucleotide-binding</keyword>
<keyword evidence="2 9" id="KW-0963">Cytoplasm</keyword>
<dbReference type="GO" id="GO:0000287">
    <property type="term" value="F:magnesium ion binding"/>
    <property type="evidence" value="ECO:0007669"/>
    <property type="project" value="UniProtKB-UniRule"/>
</dbReference>
<dbReference type="NCBIfam" id="TIGR00016">
    <property type="entry name" value="ackA"/>
    <property type="match status" value="1"/>
</dbReference>
<feature type="site" description="Transition state stabilizer" evidence="9">
    <location>
        <position position="180"/>
    </location>
</feature>
<keyword evidence="7 9" id="KW-0067">ATP-binding</keyword>
<feature type="binding site" evidence="9">
    <location>
        <begin position="281"/>
        <end position="283"/>
    </location>
    <ligand>
        <name>ATP</name>
        <dbReference type="ChEBI" id="CHEBI:30616"/>
    </ligand>
</feature>
<dbReference type="InterPro" id="IPR023865">
    <property type="entry name" value="Aliphatic_acid_kinase_CS"/>
</dbReference>
<dbReference type="GO" id="GO:0006085">
    <property type="term" value="P:acetyl-CoA biosynthetic process"/>
    <property type="evidence" value="ECO:0007669"/>
    <property type="project" value="UniProtKB-UniRule"/>
</dbReference>
<gene>
    <name evidence="9" type="primary">ackA</name>
    <name evidence="11" type="ORF">SAMN05444581_11345</name>
</gene>
<feature type="binding site" evidence="9">
    <location>
        <position position="377"/>
    </location>
    <ligand>
        <name>Mg(2+)</name>
        <dbReference type="ChEBI" id="CHEBI:18420"/>
    </ligand>
</feature>
<dbReference type="OrthoDB" id="9802453at2"/>
<evidence type="ECO:0000256" key="4">
    <source>
        <dbReference type="ARBA" id="ARBA00022723"/>
    </source>
</evidence>
<keyword evidence="4 9" id="KW-0479">Metal-binding</keyword>
<evidence type="ECO:0000256" key="2">
    <source>
        <dbReference type="ARBA" id="ARBA00022490"/>
    </source>
</evidence>
<feature type="binding site" evidence="9">
    <location>
        <begin position="326"/>
        <end position="330"/>
    </location>
    <ligand>
        <name>ATP</name>
        <dbReference type="ChEBI" id="CHEBI:30616"/>
    </ligand>
</feature>
<dbReference type="GO" id="GO:0005524">
    <property type="term" value="F:ATP binding"/>
    <property type="evidence" value="ECO:0007669"/>
    <property type="project" value="UniProtKB-KW"/>
</dbReference>
<comment type="catalytic activity">
    <reaction evidence="9">
        <text>acetate + ATP = acetyl phosphate + ADP</text>
        <dbReference type="Rhea" id="RHEA:11352"/>
        <dbReference type="ChEBI" id="CHEBI:22191"/>
        <dbReference type="ChEBI" id="CHEBI:30089"/>
        <dbReference type="ChEBI" id="CHEBI:30616"/>
        <dbReference type="ChEBI" id="CHEBI:456216"/>
        <dbReference type="EC" id="2.7.2.1"/>
    </reaction>
</comment>
<evidence type="ECO:0000256" key="1">
    <source>
        <dbReference type="ARBA" id="ARBA00008748"/>
    </source>
</evidence>
<evidence type="ECO:0000256" key="6">
    <source>
        <dbReference type="ARBA" id="ARBA00022777"/>
    </source>
</evidence>